<organism evidence="1 2">
    <name type="scientific">Vaccinium darrowii</name>
    <dbReference type="NCBI Taxonomy" id="229202"/>
    <lineage>
        <taxon>Eukaryota</taxon>
        <taxon>Viridiplantae</taxon>
        <taxon>Streptophyta</taxon>
        <taxon>Embryophyta</taxon>
        <taxon>Tracheophyta</taxon>
        <taxon>Spermatophyta</taxon>
        <taxon>Magnoliopsida</taxon>
        <taxon>eudicotyledons</taxon>
        <taxon>Gunneridae</taxon>
        <taxon>Pentapetalae</taxon>
        <taxon>asterids</taxon>
        <taxon>Ericales</taxon>
        <taxon>Ericaceae</taxon>
        <taxon>Vaccinioideae</taxon>
        <taxon>Vaccinieae</taxon>
        <taxon>Vaccinium</taxon>
    </lineage>
</organism>
<sequence length="179" mass="20682">MLFTLQPEKSGTHVLLANIYALNGMWDQVANVRRRMKESNVKKEPGISWMEVRDKVRTFIIGDRSHSRSGEIYAKLDELRDLMNKVGYVPMVEIDLHDVKQSEKELLLFHHSEKLAVAFGLVATPPGAPIRIKKNLRVCLDCHTAFKFICKIVSREIIIRDVNRFHHFRDGSCSCGDYW</sequence>
<gene>
    <name evidence="1" type="ORF">Vadar_008783</name>
</gene>
<proteinExistence type="predicted"/>
<name>A0ACB7ZI42_9ERIC</name>
<dbReference type="Proteomes" id="UP000828048">
    <property type="component" value="Chromosome 9"/>
</dbReference>
<evidence type="ECO:0000313" key="2">
    <source>
        <dbReference type="Proteomes" id="UP000828048"/>
    </source>
</evidence>
<accession>A0ACB7ZI42</accession>
<comment type="caution">
    <text evidence="1">The sequence shown here is derived from an EMBL/GenBank/DDBJ whole genome shotgun (WGS) entry which is preliminary data.</text>
</comment>
<protein>
    <submittedName>
        <fullName evidence="1">Uncharacterized protein</fullName>
    </submittedName>
</protein>
<reference evidence="1 2" key="1">
    <citation type="journal article" date="2021" name="Hortic Res">
        <title>High-quality reference genome and annotation aids understanding of berry development for evergreen blueberry (Vaccinium darrowii).</title>
        <authorList>
            <person name="Yu J."/>
            <person name="Hulse-Kemp A.M."/>
            <person name="Babiker E."/>
            <person name="Staton M."/>
        </authorList>
    </citation>
    <scope>NUCLEOTIDE SEQUENCE [LARGE SCALE GENOMIC DNA]</scope>
    <source>
        <strain evidence="2">cv. NJ 8807/NJ 8810</strain>
        <tissue evidence="1">Young leaf</tissue>
    </source>
</reference>
<dbReference type="EMBL" id="CM037159">
    <property type="protein sequence ID" value="KAH7865603.1"/>
    <property type="molecule type" value="Genomic_DNA"/>
</dbReference>
<evidence type="ECO:0000313" key="1">
    <source>
        <dbReference type="EMBL" id="KAH7865603.1"/>
    </source>
</evidence>
<keyword evidence="2" id="KW-1185">Reference proteome</keyword>